<dbReference type="Gene3D" id="3.40.430.10">
    <property type="entry name" value="Dihydrofolate Reductase, subunit A"/>
    <property type="match status" value="1"/>
</dbReference>
<dbReference type="InterPro" id="IPR002734">
    <property type="entry name" value="RibDG_C"/>
</dbReference>
<dbReference type="Pfam" id="PF01872">
    <property type="entry name" value="RibD_C"/>
    <property type="match status" value="1"/>
</dbReference>
<comment type="catalytic activity">
    <reaction evidence="12">
        <text>5-amino-6-(5-phospho-D-ribitylamino)uracil + NADP(+) = 5-amino-6-(5-phospho-D-ribosylamino)uracil + NADPH + H(+)</text>
        <dbReference type="Rhea" id="RHEA:17845"/>
        <dbReference type="ChEBI" id="CHEBI:15378"/>
        <dbReference type="ChEBI" id="CHEBI:57783"/>
        <dbReference type="ChEBI" id="CHEBI:58349"/>
        <dbReference type="ChEBI" id="CHEBI:58421"/>
        <dbReference type="ChEBI" id="CHEBI:58453"/>
        <dbReference type="EC" id="1.1.1.193"/>
    </reaction>
</comment>
<dbReference type="InterPro" id="IPR050765">
    <property type="entry name" value="Riboflavin_Biosynth_HTPR"/>
</dbReference>
<evidence type="ECO:0000256" key="4">
    <source>
        <dbReference type="ARBA" id="ARBA00005259"/>
    </source>
</evidence>
<dbReference type="Proteomes" id="UP001174839">
    <property type="component" value="Unassembled WGS sequence"/>
</dbReference>
<proteinExistence type="inferred from homology"/>
<evidence type="ECO:0000256" key="1">
    <source>
        <dbReference type="ARBA" id="ARBA00002151"/>
    </source>
</evidence>
<evidence type="ECO:0000259" key="13">
    <source>
        <dbReference type="PROSITE" id="PS51747"/>
    </source>
</evidence>
<dbReference type="PIRSF" id="PIRSF006769">
    <property type="entry name" value="RibD"/>
    <property type="match status" value="1"/>
</dbReference>
<comment type="similarity">
    <text evidence="4 12">In the N-terminal section; belongs to the cytidine and deoxycytidylate deaminase family.</text>
</comment>
<evidence type="ECO:0000313" key="14">
    <source>
        <dbReference type="EMBL" id="MDM9631958.1"/>
    </source>
</evidence>
<dbReference type="SUPFAM" id="SSF53597">
    <property type="entry name" value="Dihydrofolate reductase-like"/>
    <property type="match status" value="1"/>
</dbReference>
<gene>
    <name evidence="14" type="primary">ribD</name>
    <name evidence="14" type="ORF">QU605_10770</name>
</gene>
<dbReference type="SUPFAM" id="SSF53927">
    <property type="entry name" value="Cytidine deaminase-like"/>
    <property type="match status" value="1"/>
</dbReference>
<dbReference type="InterPro" id="IPR004794">
    <property type="entry name" value="Eubact_RibD"/>
</dbReference>
<accession>A0ABT7WGH6</accession>
<comment type="pathway">
    <text evidence="3 12">Cofactor biosynthesis; riboflavin biosynthesis; 5-amino-6-(D-ribitylamino)uracil from GTP: step 3/4.</text>
</comment>
<dbReference type="PANTHER" id="PTHR38011">
    <property type="entry name" value="DIHYDROFOLATE REDUCTASE FAMILY PROTEIN (AFU_ORTHOLOGUE AFUA_8G06820)"/>
    <property type="match status" value="1"/>
</dbReference>
<keyword evidence="15" id="KW-1185">Reference proteome</keyword>
<comment type="catalytic activity">
    <reaction evidence="12">
        <text>2,5-diamino-6-hydroxy-4-(5-phosphoribosylamino)-pyrimidine + H2O + H(+) = 5-amino-6-(5-phospho-D-ribosylamino)uracil + NH4(+)</text>
        <dbReference type="Rhea" id="RHEA:21868"/>
        <dbReference type="ChEBI" id="CHEBI:15377"/>
        <dbReference type="ChEBI" id="CHEBI:15378"/>
        <dbReference type="ChEBI" id="CHEBI:28938"/>
        <dbReference type="ChEBI" id="CHEBI:58453"/>
        <dbReference type="ChEBI" id="CHEBI:58614"/>
        <dbReference type="EC" id="3.5.4.26"/>
    </reaction>
</comment>
<dbReference type="PROSITE" id="PS51747">
    <property type="entry name" value="CYT_DCMP_DEAMINASES_2"/>
    <property type="match status" value="1"/>
</dbReference>
<evidence type="ECO:0000256" key="3">
    <source>
        <dbReference type="ARBA" id="ARBA00004910"/>
    </source>
</evidence>
<dbReference type="RefSeq" id="WP_289725316.1">
    <property type="nucleotide sequence ID" value="NZ_JAUDUY010000004.1"/>
</dbReference>
<organism evidence="14 15">
    <name type="scientific">Robiginitalea aurantiaca</name>
    <dbReference type="NCBI Taxonomy" id="3056915"/>
    <lineage>
        <taxon>Bacteria</taxon>
        <taxon>Pseudomonadati</taxon>
        <taxon>Bacteroidota</taxon>
        <taxon>Flavobacteriia</taxon>
        <taxon>Flavobacteriales</taxon>
        <taxon>Flavobacteriaceae</taxon>
        <taxon>Robiginitalea</taxon>
    </lineage>
</organism>
<dbReference type="GO" id="GO:0008703">
    <property type="term" value="F:5-amino-6-(5-phosphoribosylamino)uracil reductase activity"/>
    <property type="evidence" value="ECO:0007669"/>
    <property type="project" value="UniProtKB-EC"/>
</dbReference>
<feature type="domain" description="CMP/dCMP-type deaminase" evidence="13">
    <location>
        <begin position="8"/>
        <end position="124"/>
    </location>
</feature>
<dbReference type="NCBIfam" id="TIGR00326">
    <property type="entry name" value="eubact_ribD"/>
    <property type="match status" value="1"/>
</dbReference>
<dbReference type="PROSITE" id="PS00903">
    <property type="entry name" value="CYT_DCMP_DEAMINASES_1"/>
    <property type="match status" value="1"/>
</dbReference>
<dbReference type="EC" id="1.1.1.193" evidence="12"/>
<keyword evidence="6 12" id="KW-0686">Riboflavin biosynthesis</keyword>
<dbReference type="Gene3D" id="3.40.140.10">
    <property type="entry name" value="Cytidine Deaminase, domain 2"/>
    <property type="match status" value="1"/>
</dbReference>
<evidence type="ECO:0000256" key="9">
    <source>
        <dbReference type="ARBA" id="ARBA00022857"/>
    </source>
</evidence>
<name>A0ABT7WGH6_9FLAO</name>
<evidence type="ECO:0000256" key="11">
    <source>
        <dbReference type="ARBA" id="ARBA00023268"/>
    </source>
</evidence>
<keyword evidence="12 14" id="KW-0378">Hydrolase</keyword>
<keyword evidence="10 12" id="KW-0560">Oxidoreductase</keyword>
<evidence type="ECO:0000313" key="15">
    <source>
        <dbReference type="Proteomes" id="UP001174839"/>
    </source>
</evidence>
<evidence type="ECO:0000256" key="7">
    <source>
        <dbReference type="ARBA" id="ARBA00022723"/>
    </source>
</evidence>
<evidence type="ECO:0000256" key="10">
    <source>
        <dbReference type="ARBA" id="ARBA00023002"/>
    </source>
</evidence>
<keyword evidence="11" id="KW-0511">Multifunctional enzyme</keyword>
<keyword evidence="7 12" id="KW-0479">Metal-binding</keyword>
<reference evidence="14" key="1">
    <citation type="submission" date="2023-06" db="EMBL/GenBank/DDBJ databases">
        <title>Robiginitalea aurantiacus sp. nov. and Algoriphagus sediminis sp. nov., isolated from coastal sediment.</title>
        <authorList>
            <person name="Zhou Z.Y."/>
            <person name="An J."/>
            <person name="Jia Y.W."/>
            <person name="Du Z.J."/>
        </authorList>
    </citation>
    <scope>NUCLEOTIDE SEQUENCE</scope>
    <source>
        <strain evidence="14">M39</strain>
    </source>
</reference>
<dbReference type="Pfam" id="PF00383">
    <property type="entry name" value="dCMP_cyt_deam_1"/>
    <property type="match status" value="1"/>
</dbReference>
<evidence type="ECO:0000256" key="6">
    <source>
        <dbReference type="ARBA" id="ARBA00022619"/>
    </source>
</evidence>
<keyword evidence="9 12" id="KW-0521">NADP</keyword>
<evidence type="ECO:0000256" key="2">
    <source>
        <dbReference type="ARBA" id="ARBA00004882"/>
    </source>
</evidence>
<dbReference type="GO" id="GO:0008835">
    <property type="term" value="F:diaminohydroxyphosphoribosylaminopyrimidine deaminase activity"/>
    <property type="evidence" value="ECO:0007669"/>
    <property type="project" value="UniProtKB-EC"/>
</dbReference>
<comment type="caution">
    <text evidence="14">The sequence shown here is derived from an EMBL/GenBank/DDBJ whole genome shotgun (WGS) entry which is preliminary data.</text>
</comment>
<dbReference type="CDD" id="cd01284">
    <property type="entry name" value="Riboflavin_deaminase-reductase"/>
    <property type="match status" value="1"/>
</dbReference>
<keyword evidence="8 12" id="KW-0862">Zinc</keyword>
<comment type="pathway">
    <text evidence="2 12">Cofactor biosynthesis; riboflavin biosynthesis; 5-amino-6-(D-ribitylamino)uracil from GTP: step 2/4.</text>
</comment>
<dbReference type="InterPro" id="IPR016193">
    <property type="entry name" value="Cytidine_deaminase-like"/>
</dbReference>
<dbReference type="InterPro" id="IPR016192">
    <property type="entry name" value="APOBEC/CMP_deaminase_Zn-bd"/>
</dbReference>
<dbReference type="EC" id="3.5.4.26" evidence="12"/>
<dbReference type="InterPro" id="IPR002125">
    <property type="entry name" value="CMP_dCMP_dom"/>
</dbReference>
<dbReference type="EMBL" id="JAUDUY010000004">
    <property type="protein sequence ID" value="MDM9631958.1"/>
    <property type="molecule type" value="Genomic_DNA"/>
</dbReference>
<sequence>MCYFYRVKIHEKYLLRCLQIAGNGLGSTAPNPMVGAVITYNDRIIGEGFTSPFGGPHAEVRAIDSVRDKSLLPKSTLYVTLEPCCHFGKTPPCTDAILASGIPRIVIGLKDPHDKVGGKGIAVLENAGCEVITGILKKECREHHRRFLTFHEKKRPYIILKWAQSADGYMAPDPSVRTARPEPYWISSAISRQLAHKWRSEEAAILVGTRTALEDNPTLDTRLWKGSNPLRVLIDRKCSVPRDYRILDGKIKTLVFCTEKNAPQNTEGILYRTVSGGEPLIPLLLTTLWEEQLQSVIVEGGAKTLNSFLGSGYWDEIRIITSPVHLKNGLVAPKITTKPRYDFKSGRDLVQIFRND</sequence>
<dbReference type="PANTHER" id="PTHR38011:SF7">
    <property type="entry name" value="2,5-DIAMINO-6-RIBOSYLAMINO-4(3H)-PYRIMIDINONE 5'-PHOSPHATE REDUCTASE"/>
    <property type="match status" value="1"/>
</dbReference>
<comment type="function">
    <text evidence="1 12">Converts 2,5-diamino-6-(ribosylamino)-4(3h)-pyrimidinone 5'-phosphate into 5-amino-6-(ribosylamino)-2,4(1h,3h)-pyrimidinedione 5'-phosphate.</text>
</comment>
<dbReference type="InterPro" id="IPR024072">
    <property type="entry name" value="DHFR-like_dom_sf"/>
</dbReference>
<evidence type="ECO:0000256" key="12">
    <source>
        <dbReference type="PIRNR" id="PIRNR006769"/>
    </source>
</evidence>
<evidence type="ECO:0000256" key="5">
    <source>
        <dbReference type="ARBA" id="ARBA00007417"/>
    </source>
</evidence>
<protein>
    <recommendedName>
        <fullName evidence="12">Riboflavin biosynthesis protein RibD</fullName>
    </recommendedName>
    <domain>
        <recommendedName>
            <fullName evidence="12">Diaminohydroxyphosphoribosylaminopyrimidine deaminase</fullName>
            <shortName evidence="12">DRAP deaminase</shortName>
            <ecNumber evidence="12">3.5.4.26</ecNumber>
        </recommendedName>
        <alternativeName>
            <fullName evidence="12">Riboflavin-specific deaminase</fullName>
        </alternativeName>
    </domain>
    <domain>
        <recommendedName>
            <fullName evidence="12">5-amino-6-(5-phosphoribosylamino)uracil reductase</fullName>
            <ecNumber evidence="12">1.1.1.193</ecNumber>
        </recommendedName>
        <alternativeName>
            <fullName evidence="12">HTP reductase</fullName>
        </alternativeName>
    </domain>
</protein>
<comment type="cofactor">
    <cofactor evidence="12">
        <name>Zn(2+)</name>
        <dbReference type="ChEBI" id="CHEBI:29105"/>
    </cofactor>
    <text evidence="12">Binds 1 zinc ion.</text>
</comment>
<comment type="similarity">
    <text evidence="5 12">In the C-terminal section; belongs to the HTP reductase family.</text>
</comment>
<evidence type="ECO:0000256" key="8">
    <source>
        <dbReference type="ARBA" id="ARBA00022833"/>
    </source>
</evidence>